<dbReference type="OrthoDB" id="102087at2759"/>
<dbReference type="GeneID" id="36403680"/>
<evidence type="ECO:0000313" key="1">
    <source>
        <dbReference type="EMBL" id="CEG38561.1"/>
    </source>
</evidence>
<reference evidence="2" key="1">
    <citation type="submission" date="2014-09" db="EMBL/GenBank/DDBJ databases">
        <authorList>
            <person name="Sharma Rahul"/>
            <person name="Thines Marco"/>
        </authorList>
    </citation>
    <scope>NUCLEOTIDE SEQUENCE [LARGE SCALE GENOMIC DNA]</scope>
</reference>
<evidence type="ECO:0000313" key="2">
    <source>
        <dbReference type="Proteomes" id="UP000054928"/>
    </source>
</evidence>
<dbReference type="AlphaFoldDB" id="A0A0P1ACD4"/>
<sequence>MSLELNGKTIVSMADYKLFWNNVRAQTGYSPQYVEKHGAESFLYPDAAQSVSYSAATSSTTGDGFSNNSVFSSSFATAAPSGGATIANDGLVRRLLSNPPNAGTDFTSTWPSLGAAAASTNIANQTARGAFVAGVSTANGIMGTWNYMLKVKLTDLHPIFKELDLMANPQIRLRFRVNQGTSVVAVDAGKGMSLTSTTLASGNTCPVLVSASSTGNPMAGVLAASAGFSIAWGAVVNSLEPTIDGTYMPFTTSRLYVPFVHLENPQAIISKPVKKVRYNDCYAQWFNQRAGIGKQSTQFNAAFDLQLSASIKNAKYVILLPFAEQTSSFAAAAIQEFQSPFDSAPWTVHPGSSIRNFNVRIGSQQVFDISHDYDFHHFTNEIGKISAINGDLTPELVNGLLDYQTWSLTNRVLVADVSRLTDRDVPTSIQIQGTNAGCQGCNILVIVVSEQELTYDRLTGEVLEFTTA</sequence>
<accession>A0A0P1ACD4</accession>
<proteinExistence type="predicted"/>
<name>A0A0P1ACD4_PLAHL</name>
<organism evidence="1 2">
    <name type="scientific">Plasmopara halstedii</name>
    <name type="common">Downy mildew of sunflower</name>
    <dbReference type="NCBI Taxonomy" id="4781"/>
    <lineage>
        <taxon>Eukaryota</taxon>
        <taxon>Sar</taxon>
        <taxon>Stramenopiles</taxon>
        <taxon>Oomycota</taxon>
        <taxon>Peronosporomycetes</taxon>
        <taxon>Peronosporales</taxon>
        <taxon>Peronosporaceae</taxon>
        <taxon>Plasmopara</taxon>
    </lineage>
</organism>
<protein>
    <submittedName>
        <fullName evidence="1">Uncharacterized protein</fullName>
    </submittedName>
</protein>
<dbReference type="OMA" id="FRVNQGN"/>
<dbReference type="Proteomes" id="UP000054928">
    <property type="component" value="Unassembled WGS sequence"/>
</dbReference>
<dbReference type="RefSeq" id="XP_024574930.1">
    <property type="nucleotide sequence ID" value="XM_024724010.1"/>
</dbReference>
<dbReference type="EMBL" id="CCYD01000322">
    <property type="protein sequence ID" value="CEG38561.1"/>
    <property type="molecule type" value="Genomic_DNA"/>
</dbReference>
<keyword evidence="2" id="KW-1185">Reference proteome</keyword>